<evidence type="ECO:0000256" key="9">
    <source>
        <dbReference type="ARBA" id="ARBA00023136"/>
    </source>
</evidence>
<keyword evidence="10" id="KW-1015">Disulfide bond</keyword>
<dbReference type="GO" id="GO:0042421">
    <property type="term" value="P:norepinephrine biosynthetic process"/>
    <property type="evidence" value="ECO:0007669"/>
    <property type="project" value="TreeGrafter"/>
</dbReference>
<protein>
    <recommendedName>
        <fullName evidence="13">DOMON domain-containing protein</fullName>
    </recommendedName>
</protein>
<dbReference type="Pfam" id="PF03712">
    <property type="entry name" value="Cu2_monoox_C"/>
    <property type="match status" value="1"/>
</dbReference>
<organism evidence="14 15">
    <name type="scientific">Elysia chlorotica</name>
    <name type="common">Eastern emerald elysia</name>
    <name type="synonym">Sea slug</name>
    <dbReference type="NCBI Taxonomy" id="188477"/>
    <lineage>
        <taxon>Eukaryota</taxon>
        <taxon>Metazoa</taxon>
        <taxon>Spiralia</taxon>
        <taxon>Lophotrochozoa</taxon>
        <taxon>Mollusca</taxon>
        <taxon>Gastropoda</taxon>
        <taxon>Heterobranchia</taxon>
        <taxon>Euthyneura</taxon>
        <taxon>Panpulmonata</taxon>
        <taxon>Sacoglossa</taxon>
        <taxon>Placobranchoidea</taxon>
        <taxon>Plakobranchidae</taxon>
        <taxon>Elysia</taxon>
    </lineage>
</organism>
<keyword evidence="5 12" id="KW-0732">Signal</keyword>
<evidence type="ECO:0000256" key="2">
    <source>
        <dbReference type="ARBA" id="ARBA00004370"/>
    </source>
</evidence>
<keyword evidence="6" id="KW-0560">Oxidoreductase</keyword>
<dbReference type="GO" id="GO:0006589">
    <property type="term" value="P:octopamine biosynthetic process"/>
    <property type="evidence" value="ECO:0007669"/>
    <property type="project" value="TreeGrafter"/>
</dbReference>
<dbReference type="Pfam" id="PF01082">
    <property type="entry name" value="Cu2_monooxygen"/>
    <property type="match status" value="1"/>
</dbReference>
<keyword evidence="4" id="KW-0479">Metal-binding</keyword>
<dbReference type="FunFam" id="2.60.40.1210:FF:000001">
    <property type="entry name" value="Monooxygenase, DBH-like 1, like"/>
    <property type="match status" value="1"/>
</dbReference>
<dbReference type="InterPro" id="IPR028460">
    <property type="entry name" value="Tbh/DBH"/>
</dbReference>
<dbReference type="FunFam" id="2.60.120.310:FF:000004">
    <property type="entry name" value="DBH-like monooxygenase protein 1"/>
    <property type="match status" value="1"/>
</dbReference>
<dbReference type="GO" id="GO:0004500">
    <property type="term" value="F:dopamine beta-monooxygenase activity"/>
    <property type="evidence" value="ECO:0007669"/>
    <property type="project" value="InterPro"/>
</dbReference>
<dbReference type="Gene3D" id="2.60.120.310">
    <property type="entry name" value="Copper type II, ascorbate-dependent monooxygenase, N-terminal domain"/>
    <property type="match status" value="1"/>
</dbReference>
<keyword evidence="9" id="KW-0472">Membrane</keyword>
<sequence length="583" mass="65966">MILKTVLCLVAIATVEANIPLAQILPVPQKAASTSSLHNHGPAPSESFPFQEHLNDDFTLYWNFNTTHITFEMVVKTNGWVGFGISPKGAMKSSDVIIAWVKDGQAHFADRHAEGHFLPAIDSSQDWTLVMAQETGQFTMLKVARPLETCDDQDVPIKPGTTRVIYAYSQTDPSSDDAIGYHGNTRGTKSILLLDPPTNEQHEEDLPADVKILEFTNRNVSVPSEDTTYHCTMWKLPDLGGKNHMIRYEPIIQVGHETLIHHMVLYYCSGTVSDGSFPTSDFNCYVNPPTLTYSCYNILVAWAIGGKVFNFPKNVGYPVGEANDPGIFMLETHYDNPRMRSDFVDSSGMRMYVTSQLRQHDAGIIMVGVNVDKYHIIPPYEESFLSQGICHESCLAEGLGGQEIHVFANFLHAHLLGSKLRTRHFRNGTELPPLQEDNNYDFDYQETRFLNEERVIKKGDSLVVECECDSTKRTGITYGGLSSREEMCESFMLYYPRTRMNFCGSRIIYKAEDQYAGRDMLDVFPTFDWTDPKVHQDFRQTIADSEYAQICYGNMLVFKTHLKVFPMPKIENPYKKQDVCPLS</sequence>
<feature type="signal peptide" evidence="12">
    <location>
        <begin position="1"/>
        <end position="17"/>
    </location>
</feature>
<comment type="caution">
    <text evidence="14">The sequence shown here is derived from an EMBL/GenBank/DDBJ whole genome shotgun (WGS) entry which is preliminary data.</text>
</comment>
<evidence type="ECO:0000256" key="11">
    <source>
        <dbReference type="ARBA" id="ARBA00023180"/>
    </source>
</evidence>
<feature type="domain" description="DOMON" evidence="13">
    <location>
        <begin position="56"/>
        <end position="169"/>
    </location>
</feature>
<evidence type="ECO:0000313" key="15">
    <source>
        <dbReference type="Proteomes" id="UP000271974"/>
    </source>
</evidence>
<dbReference type="GO" id="GO:0005507">
    <property type="term" value="F:copper ion binding"/>
    <property type="evidence" value="ECO:0007669"/>
    <property type="project" value="InterPro"/>
</dbReference>
<dbReference type="PRINTS" id="PR00767">
    <property type="entry name" value="DBMONOXGNASE"/>
</dbReference>
<dbReference type="InterPro" id="IPR024548">
    <property type="entry name" value="Cu2_monoox_C"/>
</dbReference>
<dbReference type="EMBL" id="RQTK01001856">
    <property type="protein sequence ID" value="RUS69044.1"/>
    <property type="molecule type" value="Genomic_DNA"/>
</dbReference>
<proteinExistence type="inferred from homology"/>
<dbReference type="GO" id="GO:0005615">
    <property type="term" value="C:extracellular space"/>
    <property type="evidence" value="ECO:0007669"/>
    <property type="project" value="TreeGrafter"/>
</dbReference>
<keyword evidence="15" id="KW-1185">Reference proteome</keyword>
<feature type="chain" id="PRO_5018710139" description="DOMON domain-containing protein" evidence="12">
    <location>
        <begin position="18"/>
        <end position="583"/>
    </location>
</feature>
<dbReference type="SUPFAM" id="SSF49742">
    <property type="entry name" value="PHM/PNGase F"/>
    <property type="match status" value="2"/>
</dbReference>
<dbReference type="GO" id="GO:0042420">
    <property type="term" value="P:dopamine catabolic process"/>
    <property type="evidence" value="ECO:0007669"/>
    <property type="project" value="TreeGrafter"/>
</dbReference>
<name>A0A3S1B0P7_ELYCH</name>
<evidence type="ECO:0000256" key="5">
    <source>
        <dbReference type="ARBA" id="ARBA00022729"/>
    </source>
</evidence>
<dbReference type="InterPro" id="IPR000945">
    <property type="entry name" value="DBH-like"/>
</dbReference>
<evidence type="ECO:0000256" key="3">
    <source>
        <dbReference type="ARBA" id="ARBA00010676"/>
    </source>
</evidence>
<reference evidence="14 15" key="1">
    <citation type="submission" date="2019-01" db="EMBL/GenBank/DDBJ databases">
        <title>A draft genome assembly of the solar-powered sea slug Elysia chlorotica.</title>
        <authorList>
            <person name="Cai H."/>
            <person name="Li Q."/>
            <person name="Fang X."/>
            <person name="Li J."/>
            <person name="Curtis N.E."/>
            <person name="Altenburger A."/>
            <person name="Shibata T."/>
            <person name="Feng M."/>
            <person name="Maeda T."/>
            <person name="Schwartz J.A."/>
            <person name="Shigenobu S."/>
            <person name="Lundholm N."/>
            <person name="Nishiyama T."/>
            <person name="Yang H."/>
            <person name="Hasebe M."/>
            <person name="Li S."/>
            <person name="Pierce S.K."/>
            <person name="Wang J."/>
        </authorList>
    </citation>
    <scope>NUCLEOTIDE SEQUENCE [LARGE SCALE GENOMIC DNA]</scope>
    <source>
        <strain evidence="14">EC2010</strain>
        <tissue evidence="14">Whole organism of an adult</tissue>
    </source>
</reference>
<evidence type="ECO:0000256" key="7">
    <source>
        <dbReference type="ARBA" id="ARBA00023008"/>
    </source>
</evidence>
<evidence type="ECO:0000256" key="1">
    <source>
        <dbReference type="ARBA" id="ARBA00001973"/>
    </source>
</evidence>
<keyword evidence="7" id="KW-0186">Copper</keyword>
<dbReference type="FunFam" id="2.60.120.230:FF:000001">
    <property type="entry name" value="Monooxygenase, DBH-like 1"/>
    <property type="match status" value="1"/>
</dbReference>
<evidence type="ECO:0000256" key="12">
    <source>
        <dbReference type="SAM" id="SignalP"/>
    </source>
</evidence>
<comment type="cofactor">
    <cofactor evidence="1">
        <name>Cu(2+)</name>
        <dbReference type="ChEBI" id="CHEBI:29036"/>
    </cofactor>
</comment>
<evidence type="ECO:0000256" key="10">
    <source>
        <dbReference type="ARBA" id="ARBA00023157"/>
    </source>
</evidence>
<dbReference type="Gene3D" id="2.60.120.230">
    <property type="match status" value="1"/>
</dbReference>
<dbReference type="GO" id="GO:0030667">
    <property type="term" value="C:secretory granule membrane"/>
    <property type="evidence" value="ECO:0007669"/>
    <property type="project" value="TreeGrafter"/>
</dbReference>
<dbReference type="Pfam" id="PF03351">
    <property type="entry name" value="DOMON"/>
    <property type="match status" value="1"/>
</dbReference>
<evidence type="ECO:0000256" key="8">
    <source>
        <dbReference type="ARBA" id="ARBA00023033"/>
    </source>
</evidence>
<dbReference type="InterPro" id="IPR014784">
    <property type="entry name" value="Cu2_ascorb_mOase-like_C"/>
</dbReference>
<dbReference type="SMART" id="SM00664">
    <property type="entry name" value="DoH"/>
    <property type="match status" value="1"/>
</dbReference>
<evidence type="ECO:0000313" key="14">
    <source>
        <dbReference type="EMBL" id="RUS69044.1"/>
    </source>
</evidence>
<dbReference type="AlphaFoldDB" id="A0A3S1B0P7"/>
<evidence type="ECO:0000259" key="13">
    <source>
        <dbReference type="PROSITE" id="PS50836"/>
    </source>
</evidence>
<dbReference type="PANTHER" id="PTHR10157:SF23">
    <property type="entry name" value="MOXD1 HOMOLOG 1"/>
    <property type="match status" value="1"/>
</dbReference>
<comment type="subcellular location">
    <subcellularLocation>
        <location evidence="2">Membrane</location>
    </subcellularLocation>
</comment>
<keyword evidence="11" id="KW-0325">Glycoprotein</keyword>
<dbReference type="InterPro" id="IPR045266">
    <property type="entry name" value="DOH_DOMON"/>
</dbReference>
<gene>
    <name evidence="14" type="ORF">EGW08_023195</name>
</gene>
<dbReference type="OrthoDB" id="10003276at2759"/>
<accession>A0A3S1B0P7</accession>
<dbReference type="InterPro" id="IPR005018">
    <property type="entry name" value="DOMON_domain"/>
</dbReference>
<dbReference type="SUPFAM" id="SSF49344">
    <property type="entry name" value="CBD9-like"/>
    <property type="match status" value="1"/>
</dbReference>
<comment type="similarity">
    <text evidence="3">Belongs to the copper type II ascorbate-dependent monooxygenase family.</text>
</comment>
<keyword evidence="8" id="KW-0503">Monooxygenase</keyword>
<evidence type="ECO:0000256" key="6">
    <source>
        <dbReference type="ARBA" id="ARBA00023002"/>
    </source>
</evidence>
<dbReference type="InterPro" id="IPR036939">
    <property type="entry name" value="Cu2_ascorb_mOase_N_sf"/>
</dbReference>
<dbReference type="InterPro" id="IPR008977">
    <property type="entry name" value="PHM/PNGase_F_dom_sf"/>
</dbReference>
<dbReference type="Proteomes" id="UP000271974">
    <property type="component" value="Unassembled WGS sequence"/>
</dbReference>
<dbReference type="PANTHER" id="PTHR10157">
    <property type="entry name" value="DOPAMINE BETA HYDROXYLASE RELATED"/>
    <property type="match status" value="1"/>
</dbReference>
<dbReference type="STRING" id="188477.A0A3S1B0P7"/>
<evidence type="ECO:0000256" key="4">
    <source>
        <dbReference type="ARBA" id="ARBA00022723"/>
    </source>
</evidence>
<dbReference type="InterPro" id="IPR000323">
    <property type="entry name" value="Cu2_ascorb_mOase_N"/>
</dbReference>
<dbReference type="CDD" id="cd09631">
    <property type="entry name" value="DOMON_DOH"/>
    <property type="match status" value="1"/>
</dbReference>
<dbReference type="PROSITE" id="PS50836">
    <property type="entry name" value="DOMON"/>
    <property type="match status" value="1"/>
</dbReference>
<dbReference type="Gene3D" id="2.60.40.1210">
    <property type="entry name" value="Cellobiose dehydrogenase, cytochrome domain"/>
    <property type="match status" value="1"/>
</dbReference>